<dbReference type="GO" id="GO:0004640">
    <property type="term" value="F:phosphoribosylanthranilate isomerase activity"/>
    <property type="evidence" value="ECO:0007669"/>
    <property type="project" value="TreeGrafter"/>
</dbReference>
<evidence type="ECO:0000256" key="6">
    <source>
        <dbReference type="ARBA" id="ARBA00022822"/>
    </source>
</evidence>
<accession>A0A7W8FGK1</accession>
<dbReference type="Pfam" id="PF00218">
    <property type="entry name" value="IGPS"/>
    <property type="match status" value="1"/>
</dbReference>
<evidence type="ECO:0000256" key="8">
    <source>
        <dbReference type="ARBA" id="ARBA00023239"/>
    </source>
</evidence>
<dbReference type="CDD" id="cd00331">
    <property type="entry name" value="IGPS"/>
    <property type="match status" value="1"/>
</dbReference>
<evidence type="ECO:0000256" key="4">
    <source>
        <dbReference type="ARBA" id="ARBA00022605"/>
    </source>
</evidence>
<dbReference type="InterPro" id="IPR013785">
    <property type="entry name" value="Aldolase_TIM"/>
</dbReference>
<protein>
    <recommendedName>
        <fullName evidence="3">indole-3-glycerol-phosphate synthase</fullName>
        <ecNumber evidence="3">4.1.1.48</ecNumber>
    </recommendedName>
</protein>
<dbReference type="PROSITE" id="PS00614">
    <property type="entry name" value="IGPS"/>
    <property type="match status" value="1"/>
</dbReference>
<evidence type="ECO:0000256" key="1">
    <source>
        <dbReference type="ARBA" id="ARBA00001633"/>
    </source>
</evidence>
<feature type="domain" description="Indole-3-glycerol phosphate synthase" evidence="9">
    <location>
        <begin position="53"/>
        <end position="269"/>
    </location>
</feature>
<gene>
    <name evidence="10" type="ORF">HNQ38_000971</name>
</gene>
<evidence type="ECO:0000256" key="2">
    <source>
        <dbReference type="ARBA" id="ARBA00004696"/>
    </source>
</evidence>
<dbReference type="UniPathway" id="UPA00035">
    <property type="reaction ID" value="UER00043"/>
</dbReference>
<evidence type="ECO:0000313" key="11">
    <source>
        <dbReference type="Proteomes" id="UP000539075"/>
    </source>
</evidence>
<evidence type="ECO:0000256" key="5">
    <source>
        <dbReference type="ARBA" id="ARBA00022793"/>
    </source>
</evidence>
<keyword evidence="11" id="KW-1185">Reference proteome</keyword>
<dbReference type="EMBL" id="JACHGO010000002">
    <property type="protein sequence ID" value="MBB5142892.1"/>
    <property type="molecule type" value="Genomic_DNA"/>
</dbReference>
<dbReference type="Gene3D" id="3.20.20.70">
    <property type="entry name" value="Aldolase class I"/>
    <property type="match status" value="1"/>
</dbReference>
<dbReference type="InterPro" id="IPR011060">
    <property type="entry name" value="RibuloseP-bd_barrel"/>
</dbReference>
<dbReference type="PANTHER" id="PTHR22854">
    <property type="entry name" value="TRYPTOPHAN BIOSYNTHESIS PROTEIN"/>
    <property type="match status" value="1"/>
</dbReference>
<keyword evidence="6" id="KW-0822">Tryptophan biosynthesis</keyword>
<proteinExistence type="predicted"/>
<keyword evidence="7" id="KW-0057">Aromatic amino acid biosynthesis</keyword>
<dbReference type="InterPro" id="IPR045186">
    <property type="entry name" value="Indole-3-glycerol_P_synth"/>
</dbReference>
<dbReference type="EC" id="4.1.1.48" evidence="3"/>
<keyword evidence="5" id="KW-0210">Decarboxylase</keyword>
<name>A0A7W8FGK1_9BACT</name>
<evidence type="ECO:0000313" key="10">
    <source>
        <dbReference type="EMBL" id="MBB5142892.1"/>
    </source>
</evidence>
<dbReference type="AlphaFoldDB" id="A0A7W8FGK1"/>
<evidence type="ECO:0000259" key="9">
    <source>
        <dbReference type="Pfam" id="PF00218"/>
    </source>
</evidence>
<dbReference type="GO" id="GO:0000162">
    <property type="term" value="P:L-tryptophan biosynthetic process"/>
    <property type="evidence" value="ECO:0007669"/>
    <property type="project" value="UniProtKB-UniPathway"/>
</dbReference>
<dbReference type="PANTHER" id="PTHR22854:SF2">
    <property type="entry name" value="INDOLE-3-GLYCEROL-PHOSPHATE SYNTHASE"/>
    <property type="match status" value="1"/>
</dbReference>
<comment type="caution">
    <text evidence="10">The sequence shown here is derived from an EMBL/GenBank/DDBJ whole genome shotgun (WGS) entry which is preliminary data.</text>
</comment>
<dbReference type="Proteomes" id="UP000539075">
    <property type="component" value="Unassembled WGS sequence"/>
</dbReference>
<evidence type="ECO:0000256" key="3">
    <source>
        <dbReference type="ARBA" id="ARBA00012362"/>
    </source>
</evidence>
<organism evidence="10 11">
    <name type="scientific">Desulfovibrio intestinalis</name>
    <dbReference type="NCBI Taxonomy" id="58621"/>
    <lineage>
        <taxon>Bacteria</taxon>
        <taxon>Pseudomonadati</taxon>
        <taxon>Thermodesulfobacteriota</taxon>
        <taxon>Desulfovibrionia</taxon>
        <taxon>Desulfovibrionales</taxon>
        <taxon>Desulfovibrionaceae</taxon>
        <taxon>Desulfovibrio</taxon>
    </lineage>
</organism>
<comment type="catalytic activity">
    <reaction evidence="1">
        <text>1-(2-carboxyphenylamino)-1-deoxy-D-ribulose 5-phosphate + H(+) = (1S,2R)-1-C-(indol-3-yl)glycerol 3-phosphate + CO2 + H2O</text>
        <dbReference type="Rhea" id="RHEA:23476"/>
        <dbReference type="ChEBI" id="CHEBI:15377"/>
        <dbReference type="ChEBI" id="CHEBI:15378"/>
        <dbReference type="ChEBI" id="CHEBI:16526"/>
        <dbReference type="ChEBI" id="CHEBI:58613"/>
        <dbReference type="ChEBI" id="CHEBI:58866"/>
        <dbReference type="EC" id="4.1.1.48"/>
    </reaction>
</comment>
<sequence>MLLERFRKAKQAEVDALRFLADRGGMSAPLEGPRPDFLATLRGESGSAVTIQGQPLTVVAEYKRASPSRGAICESLEVEDVARQYAAAGADCLSILTEEAHFRGCLDYLARAAAPALYAGARPPLLRKDFIFDSLQVAATAATPASALLLIVRLTPNAAVLRSLREQAESHGMHAVVEVFDQEDLRLARESGARIIQVNARDLETLVTDREAALALARACPPQKGEVWIAASGIDRGEHLQAVAQAGFNAALVGSALMEGAEPGRALARLLAEAANDSRVEHETSEMAGEVGGHAR</sequence>
<dbReference type="InterPro" id="IPR013798">
    <property type="entry name" value="Indole-3-glycerol_P_synth_dom"/>
</dbReference>
<dbReference type="SUPFAM" id="SSF51366">
    <property type="entry name" value="Ribulose-phoshate binding barrel"/>
    <property type="match status" value="1"/>
</dbReference>
<dbReference type="GO" id="GO:0004425">
    <property type="term" value="F:indole-3-glycerol-phosphate synthase activity"/>
    <property type="evidence" value="ECO:0007669"/>
    <property type="project" value="UniProtKB-EC"/>
</dbReference>
<keyword evidence="4" id="KW-0028">Amino-acid biosynthesis</keyword>
<keyword evidence="8 10" id="KW-0456">Lyase</keyword>
<dbReference type="RefSeq" id="WP_183718252.1">
    <property type="nucleotide sequence ID" value="NZ_JACHGO010000002.1"/>
</dbReference>
<evidence type="ECO:0000256" key="7">
    <source>
        <dbReference type="ARBA" id="ARBA00023141"/>
    </source>
</evidence>
<reference evidence="10 11" key="1">
    <citation type="submission" date="2020-08" db="EMBL/GenBank/DDBJ databases">
        <title>Genomic Encyclopedia of Type Strains, Phase IV (KMG-IV): sequencing the most valuable type-strain genomes for metagenomic binning, comparative biology and taxonomic classification.</title>
        <authorList>
            <person name="Goeker M."/>
        </authorList>
    </citation>
    <scope>NUCLEOTIDE SEQUENCE [LARGE SCALE GENOMIC DNA]</scope>
    <source>
        <strain evidence="10 11">DSM 11275</strain>
    </source>
</reference>
<dbReference type="InterPro" id="IPR001468">
    <property type="entry name" value="Indole-3-GlycerolPSynthase_CS"/>
</dbReference>
<comment type="pathway">
    <text evidence="2">Amino-acid biosynthesis; L-tryptophan biosynthesis; L-tryptophan from chorismate: step 4/5.</text>
</comment>